<keyword evidence="7 9" id="KW-0233">DNA recombination</keyword>
<evidence type="ECO:0000256" key="6">
    <source>
        <dbReference type="ARBA" id="ARBA00023125"/>
    </source>
</evidence>
<evidence type="ECO:0000256" key="1">
    <source>
        <dbReference type="ARBA" id="ARBA00004496"/>
    </source>
</evidence>
<name>A0A6L5Y8G2_9BACT</name>
<dbReference type="GO" id="GO:0005737">
    <property type="term" value="C:cytoplasm"/>
    <property type="evidence" value="ECO:0007669"/>
    <property type="project" value="UniProtKB-SubCell"/>
</dbReference>
<feature type="active site" evidence="9">
    <location>
        <position position="232"/>
    </location>
</feature>
<dbReference type="PANTHER" id="PTHR30349">
    <property type="entry name" value="PHAGE INTEGRASE-RELATED"/>
    <property type="match status" value="1"/>
</dbReference>
<comment type="similarity">
    <text evidence="9">Belongs to the 'phage' integrase family. XerC subfamily.</text>
</comment>
<dbReference type="EMBL" id="VUNH01000001">
    <property type="protein sequence ID" value="MST54584.1"/>
    <property type="molecule type" value="Genomic_DNA"/>
</dbReference>
<dbReference type="GO" id="GO:0051301">
    <property type="term" value="P:cell division"/>
    <property type="evidence" value="ECO:0007669"/>
    <property type="project" value="UniProtKB-KW"/>
</dbReference>
<feature type="active site" evidence="9">
    <location>
        <position position="144"/>
    </location>
</feature>
<feature type="domain" description="Tyr recombinase" evidence="10">
    <location>
        <begin position="105"/>
        <end position="280"/>
    </location>
</feature>
<feature type="active site" evidence="9">
    <location>
        <position position="258"/>
    </location>
</feature>
<comment type="subunit">
    <text evidence="9">Forms a cyclic heterotetrameric complex composed of two molecules of XerC and two molecules of XerD.</text>
</comment>
<dbReference type="PROSITE" id="PS51898">
    <property type="entry name" value="TYR_RECOMBINASE"/>
    <property type="match status" value="1"/>
</dbReference>
<accession>A0A6L5Y8G2</accession>
<evidence type="ECO:0000256" key="9">
    <source>
        <dbReference type="HAMAP-Rule" id="MF_01808"/>
    </source>
</evidence>
<dbReference type="GO" id="GO:0009037">
    <property type="term" value="F:tyrosine-based site-specific recombinase activity"/>
    <property type="evidence" value="ECO:0007669"/>
    <property type="project" value="UniProtKB-UniRule"/>
</dbReference>
<dbReference type="InterPro" id="IPR050090">
    <property type="entry name" value="Tyrosine_recombinase_XerCD"/>
</dbReference>
<evidence type="ECO:0000313" key="12">
    <source>
        <dbReference type="EMBL" id="MST54584.1"/>
    </source>
</evidence>
<dbReference type="Proteomes" id="UP000473699">
    <property type="component" value="Unassembled WGS sequence"/>
</dbReference>
<dbReference type="Pfam" id="PF02899">
    <property type="entry name" value="Phage_int_SAM_1"/>
    <property type="match status" value="1"/>
</dbReference>
<dbReference type="CDD" id="cd00798">
    <property type="entry name" value="INT_XerDC_C"/>
    <property type="match status" value="1"/>
</dbReference>
<dbReference type="GO" id="GO:0003677">
    <property type="term" value="F:DNA binding"/>
    <property type="evidence" value="ECO:0007669"/>
    <property type="project" value="UniProtKB-UniRule"/>
</dbReference>
<keyword evidence="5 9" id="KW-0229">DNA integration</keyword>
<evidence type="ECO:0000259" key="11">
    <source>
        <dbReference type="PROSITE" id="PS51900"/>
    </source>
</evidence>
<gene>
    <name evidence="9" type="primary">xerC</name>
    <name evidence="12" type="ORF">FYJ74_00735</name>
</gene>
<dbReference type="HAMAP" id="MF_01808">
    <property type="entry name" value="Recomb_XerC_XerD"/>
    <property type="match status" value="1"/>
</dbReference>
<dbReference type="GO" id="GO:0007059">
    <property type="term" value="P:chromosome segregation"/>
    <property type="evidence" value="ECO:0007669"/>
    <property type="project" value="UniProtKB-UniRule"/>
</dbReference>
<evidence type="ECO:0000313" key="13">
    <source>
        <dbReference type="Proteomes" id="UP000473699"/>
    </source>
</evidence>
<dbReference type="Pfam" id="PF00589">
    <property type="entry name" value="Phage_integrase"/>
    <property type="match status" value="1"/>
</dbReference>
<protein>
    <recommendedName>
        <fullName evidence="9">Tyrosine recombinase XerC</fullName>
    </recommendedName>
</protein>
<feature type="active site" evidence="9">
    <location>
        <position position="235"/>
    </location>
</feature>
<evidence type="ECO:0000256" key="2">
    <source>
        <dbReference type="ARBA" id="ARBA00022490"/>
    </source>
</evidence>
<dbReference type="InterPro" id="IPR023009">
    <property type="entry name" value="Tyrosine_recombinase_XerC/XerD"/>
</dbReference>
<keyword evidence="13" id="KW-1185">Reference proteome</keyword>
<dbReference type="AlphaFoldDB" id="A0A6L5Y8G2"/>
<dbReference type="InterPro" id="IPR011010">
    <property type="entry name" value="DNA_brk_join_enz"/>
</dbReference>
<keyword evidence="2 9" id="KW-0963">Cytoplasm</keyword>
<feature type="active site" description="O-(3'-phospho-DNA)-tyrosine intermediate" evidence="9">
    <location>
        <position position="267"/>
    </location>
</feature>
<dbReference type="InterPro" id="IPR004107">
    <property type="entry name" value="Integrase_SAM-like_N"/>
</dbReference>
<evidence type="ECO:0000256" key="3">
    <source>
        <dbReference type="ARBA" id="ARBA00022618"/>
    </source>
</evidence>
<dbReference type="InterPro" id="IPR013762">
    <property type="entry name" value="Integrase-like_cat_sf"/>
</dbReference>
<keyword evidence="3 9" id="KW-0132">Cell division</keyword>
<dbReference type="PANTHER" id="PTHR30349:SF41">
    <property type="entry name" value="INTEGRASE_RECOMBINASE PROTEIN MJ0367-RELATED"/>
    <property type="match status" value="1"/>
</dbReference>
<dbReference type="Gene3D" id="1.10.150.130">
    <property type="match status" value="1"/>
</dbReference>
<evidence type="ECO:0000256" key="5">
    <source>
        <dbReference type="ARBA" id="ARBA00022908"/>
    </source>
</evidence>
<feature type="active site" evidence="9">
    <location>
        <position position="168"/>
    </location>
</feature>
<comment type="subcellular location">
    <subcellularLocation>
        <location evidence="1 9">Cytoplasm</location>
    </subcellularLocation>
</comment>
<reference evidence="12 13" key="1">
    <citation type="submission" date="2019-08" db="EMBL/GenBank/DDBJ databases">
        <title>In-depth cultivation of the pig gut microbiome towards novel bacterial diversity and tailored functional studies.</title>
        <authorList>
            <person name="Wylensek D."/>
            <person name="Hitch T.C.A."/>
            <person name="Clavel T."/>
        </authorList>
    </citation>
    <scope>NUCLEOTIDE SEQUENCE [LARGE SCALE GENOMIC DNA]</scope>
    <source>
        <strain evidence="12 13">SM-530-WT-4B</strain>
    </source>
</reference>
<evidence type="ECO:0000256" key="7">
    <source>
        <dbReference type="ARBA" id="ARBA00023172"/>
    </source>
</evidence>
<dbReference type="InterPro" id="IPR044068">
    <property type="entry name" value="CB"/>
</dbReference>
<proteinExistence type="inferred from homology"/>
<feature type="domain" description="Core-binding (CB)" evidence="11">
    <location>
        <begin position="1"/>
        <end position="84"/>
    </location>
</feature>
<evidence type="ECO:0000256" key="8">
    <source>
        <dbReference type="ARBA" id="ARBA00023306"/>
    </source>
</evidence>
<dbReference type="InterPro" id="IPR010998">
    <property type="entry name" value="Integrase_recombinase_N"/>
</dbReference>
<dbReference type="InterPro" id="IPR002104">
    <property type="entry name" value="Integrase_catalytic"/>
</dbReference>
<evidence type="ECO:0000259" key="10">
    <source>
        <dbReference type="PROSITE" id="PS51898"/>
    </source>
</evidence>
<evidence type="ECO:0000256" key="4">
    <source>
        <dbReference type="ARBA" id="ARBA00022829"/>
    </source>
</evidence>
<comment type="function">
    <text evidence="9">Site-specific tyrosine recombinase, which acts by catalyzing the cutting and rejoining of the recombining DNA molecules. The XerC-XerD complex is essential to convert dimers of the bacterial chromosome into monomers to permit their segregation at cell division. It also contributes to the segregational stability of plasmids.</text>
</comment>
<dbReference type="PROSITE" id="PS51900">
    <property type="entry name" value="CB"/>
    <property type="match status" value="1"/>
</dbReference>
<keyword evidence="8 9" id="KW-0131">Cell cycle</keyword>
<dbReference type="GO" id="GO:0006313">
    <property type="term" value="P:DNA transposition"/>
    <property type="evidence" value="ECO:0007669"/>
    <property type="project" value="UniProtKB-UniRule"/>
</dbReference>
<organism evidence="12 13">
    <name type="scientific">Pyramidobacter porci</name>
    <dbReference type="NCBI Taxonomy" id="2605789"/>
    <lineage>
        <taxon>Bacteria</taxon>
        <taxon>Thermotogati</taxon>
        <taxon>Synergistota</taxon>
        <taxon>Synergistia</taxon>
        <taxon>Synergistales</taxon>
        <taxon>Dethiosulfovibrionaceae</taxon>
        <taxon>Pyramidobacter</taxon>
    </lineage>
</organism>
<keyword evidence="6 9" id="KW-0238">DNA-binding</keyword>
<dbReference type="SUPFAM" id="SSF56349">
    <property type="entry name" value="DNA breaking-rejoining enzymes"/>
    <property type="match status" value="1"/>
</dbReference>
<keyword evidence="4 9" id="KW-0159">Chromosome partition</keyword>
<sequence length="290" mass="32310">MNSQLDSFLEYLRNNKASSENTVTNYAVDLAQFADFVENQGIALSEITTPLIRAFLRSLAGFGYANSSIARKLSTVKAFELYLLEKGLIAADPAASVRSPRLPERLPRALSRDGIERLIEEAWKIKPSLRNGTILEVMYGCGVRVAELVSLRWEDVDLDERWLKVRGKGDKERLVPFGRYAKEALIKWEAVCPREPGFLFPGKAGAGITVRTVHRLVVQAARNAGLENVTPHSVRHSFATHMLEGGASLNVLQELLGHESLLTTQRYLKITPGHLRDSYMAAHPRSGEEE</sequence>
<dbReference type="Gene3D" id="1.10.443.10">
    <property type="entry name" value="Intergrase catalytic core"/>
    <property type="match status" value="1"/>
</dbReference>
<comment type="caution">
    <text evidence="12">The sequence shown here is derived from an EMBL/GenBank/DDBJ whole genome shotgun (WGS) entry which is preliminary data.</text>
</comment>